<comment type="caution">
    <text evidence="13">The sequence shown here is derived from an EMBL/GenBank/DDBJ whole genome shotgun (WGS) entry which is preliminary data.</text>
</comment>
<feature type="transmembrane region" description="Helical" evidence="11">
    <location>
        <begin position="124"/>
        <end position="149"/>
    </location>
</feature>
<dbReference type="InterPro" id="IPR000276">
    <property type="entry name" value="GPCR_Rhodpsn"/>
</dbReference>
<dbReference type="CDD" id="cd00637">
    <property type="entry name" value="7tm_classA_rhodopsin-like"/>
    <property type="match status" value="1"/>
</dbReference>
<evidence type="ECO:0000256" key="6">
    <source>
        <dbReference type="ARBA" id="ARBA00023136"/>
    </source>
</evidence>
<dbReference type="GO" id="GO:0005886">
    <property type="term" value="C:plasma membrane"/>
    <property type="evidence" value="ECO:0007669"/>
    <property type="project" value="UniProtKB-SubCell"/>
</dbReference>
<feature type="transmembrane region" description="Helical" evidence="11">
    <location>
        <begin position="294"/>
        <end position="314"/>
    </location>
</feature>
<keyword evidence="3 9" id="KW-0812">Transmembrane</keyword>
<evidence type="ECO:0000256" key="7">
    <source>
        <dbReference type="ARBA" id="ARBA00023170"/>
    </source>
</evidence>
<dbReference type="Proteomes" id="UP000192578">
    <property type="component" value="Unassembled WGS sequence"/>
</dbReference>
<dbReference type="GO" id="GO:0004930">
    <property type="term" value="F:G protein-coupled receptor activity"/>
    <property type="evidence" value="ECO:0007669"/>
    <property type="project" value="UniProtKB-KW"/>
</dbReference>
<sequence>MAHLGVNETADESTLIALQYLSNGTDNASTDSSPFPYMYIEHHFAWMVLTALIIGCATLIGTLGNILIILAVCCVRGLRTSGNVFLLNLALADMIVTVLIDPFNVVGAVAGRKVLLANYSLCNFVASFCGPACLSSMWNMCAISLNRYICICKPHLYPRIFTFKSSIIMCVGIWIGAHLLHMPNHLGWGHNRFTPLYYICTFDMATYSYGVFYIVTGVIIPLCGVLFGYTAIFFKVRGAKLQIRQHRHSVMIERTRPSDTPARSGEKQPAEPANRQRHKKLSINIDDVKLAKTLFAAFLAFLICWSLVVFFILANNPDSIPGWLFVVAIIMAHGNSAVNPILYGFTNDKFREGYRNVLGFTRRVRASVGDSSHPTRKGIPAVNSKTLSGGQEKSHLTRAAELVRISSTTARESLVLANERPGTSRKL</sequence>
<name>A0A1W0WQK4_HYPEX</name>
<feature type="transmembrane region" description="Helical" evidence="11">
    <location>
        <begin position="84"/>
        <end position="104"/>
    </location>
</feature>
<keyword evidence="6 11" id="KW-0472">Membrane</keyword>
<dbReference type="OrthoDB" id="10044919at2759"/>
<reference evidence="14" key="1">
    <citation type="submission" date="2017-01" db="EMBL/GenBank/DDBJ databases">
        <title>Comparative genomics of anhydrobiosis in the tardigrade Hypsibius dujardini.</title>
        <authorList>
            <person name="Yoshida Y."/>
            <person name="Koutsovoulos G."/>
            <person name="Laetsch D."/>
            <person name="Stevens L."/>
            <person name="Kumar S."/>
            <person name="Horikawa D."/>
            <person name="Ishino K."/>
            <person name="Komine S."/>
            <person name="Tomita M."/>
            <person name="Blaxter M."/>
            <person name="Arakawa K."/>
        </authorList>
    </citation>
    <scope>NUCLEOTIDE SEQUENCE [LARGE SCALE GENOMIC DNA]</scope>
    <source>
        <strain evidence="14">Z151</strain>
    </source>
</reference>
<dbReference type="EMBL" id="MTYJ01000061">
    <property type="protein sequence ID" value="OQV17433.1"/>
    <property type="molecule type" value="Genomic_DNA"/>
</dbReference>
<dbReference type="InterPro" id="IPR017452">
    <property type="entry name" value="GPCR_Rhodpsn_7TM"/>
</dbReference>
<evidence type="ECO:0000313" key="14">
    <source>
        <dbReference type="Proteomes" id="UP000192578"/>
    </source>
</evidence>
<organism evidence="13 14">
    <name type="scientific">Hypsibius exemplaris</name>
    <name type="common">Freshwater tardigrade</name>
    <dbReference type="NCBI Taxonomy" id="2072580"/>
    <lineage>
        <taxon>Eukaryota</taxon>
        <taxon>Metazoa</taxon>
        <taxon>Ecdysozoa</taxon>
        <taxon>Tardigrada</taxon>
        <taxon>Eutardigrada</taxon>
        <taxon>Parachela</taxon>
        <taxon>Hypsibioidea</taxon>
        <taxon>Hypsibiidae</taxon>
        <taxon>Hypsibius</taxon>
    </lineage>
</organism>
<dbReference type="Pfam" id="PF00001">
    <property type="entry name" value="7tm_1"/>
    <property type="match status" value="1"/>
</dbReference>
<dbReference type="PROSITE" id="PS50262">
    <property type="entry name" value="G_PROTEIN_RECEP_F1_2"/>
    <property type="match status" value="1"/>
</dbReference>
<dbReference type="PANTHER" id="PTHR22752">
    <property type="entry name" value="G PROTEIN-COUPLED RECEPTOR"/>
    <property type="match status" value="1"/>
</dbReference>
<keyword evidence="8 9" id="KW-0807">Transducer</keyword>
<dbReference type="Gene3D" id="1.20.1070.10">
    <property type="entry name" value="Rhodopsin 7-helix transmembrane proteins"/>
    <property type="match status" value="1"/>
</dbReference>
<evidence type="ECO:0000256" key="10">
    <source>
        <dbReference type="SAM" id="MobiDB-lite"/>
    </source>
</evidence>
<evidence type="ECO:0000256" key="9">
    <source>
        <dbReference type="RuleBase" id="RU000688"/>
    </source>
</evidence>
<evidence type="ECO:0000313" key="13">
    <source>
        <dbReference type="EMBL" id="OQV17433.1"/>
    </source>
</evidence>
<feature type="region of interest" description="Disordered" evidence="10">
    <location>
        <begin position="254"/>
        <end position="277"/>
    </location>
</feature>
<gene>
    <name evidence="13" type="ORF">BV898_08536</name>
</gene>
<evidence type="ECO:0000259" key="12">
    <source>
        <dbReference type="PROSITE" id="PS50262"/>
    </source>
</evidence>
<evidence type="ECO:0000256" key="2">
    <source>
        <dbReference type="ARBA" id="ARBA00022475"/>
    </source>
</evidence>
<accession>A0A1W0WQK4</accession>
<keyword evidence="14" id="KW-1185">Reference proteome</keyword>
<dbReference type="PROSITE" id="PS00237">
    <property type="entry name" value="G_PROTEIN_RECEP_F1_1"/>
    <property type="match status" value="1"/>
</dbReference>
<comment type="subcellular location">
    <subcellularLocation>
        <location evidence="1">Cell membrane</location>
        <topology evidence="1">Multi-pass membrane protein</topology>
    </subcellularLocation>
</comment>
<evidence type="ECO:0000256" key="1">
    <source>
        <dbReference type="ARBA" id="ARBA00004651"/>
    </source>
</evidence>
<evidence type="ECO:0000256" key="11">
    <source>
        <dbReference type="SAM" id="Phobius"/>
    </source>
</evidence>
<evidence type="ECO:0000256" key="5">
    <source>
        <dbReference type="ARBA" id="ARBA00023040"/>
    </source>
</evidence>
<evidence type="ECO:0000256" key="8">
    <source>
        <dbReference type="ARBA" id="ARBA00023224"/>
    </source>
</evidence>
<feature type="transmembrane region" description="Helical" evidence="11">
    <location>
        <begin position="44"/>
        <end position="72"/>
    </location>
</feature>
<keyword evidence="5 9" id="KW-0297">G-protein coupled receptor</keyword>
<feature type="transmembrane region" description="Helical" evidence="11">
    <location>
        <begin position="211"/>
        <end position="234"/>
    </location>
</feature>
<protein>
    <submittedName>
        <fullName evidence="13">5-hydroxytryptamine receptor 7</fullName>
    </submittedName>
</protein>
<dbReference type="SMART" id="SM01381">
    <property type="entry name" value="7TM_GPCR_Srsx"/>
    <property type="match status" value="1"/>
</dbReference>
<keyword evidence="2" id="KW-1003">Cell membrane</keyword>
<proteinExistence type="inferred from homology"/>
<keyword evidence="7 9" id="KW-0675">Receptor</keyword>
<evidence type="ECO:0000256" key="3">
    <source>
        <dbReference type="ARBA" id="ARBA00022692"/>
    </source>
</evidence>
<keyword evidence="4 11" id="KW-1133">Transmembrane helix</keyword>
<feature type="transmembrane region" description="Helical" evidence="11">
    <location>
        <begin position="161"/>
        <end position="180"/>
    </location>
</feature>
<feature type="domain" description="G-protein coupled receptors family 1 profile" evidence="12">
    <location>
        <begin position="64"/>
        <end position="343"/>
    </location>
</feature>
<evidence type="ECO:0000256" key="4">
    <source>
        <dbReference type="ARBA" id="ARBA00022989"/>
    </source>
</evidence>
<dbReference type="SUPFAM" id="SSF81321">
    <property type="entry name" value="Family A G protein-coupled receptor-like"/>
    <property type="match status" value="1"/>
</dbReference>
<dbReference type="FunFam" id="1.20.1070.10:FF:000345">
    <property type="entry name" value="40S ribosomal protein S27"/>
    <property type="match status" value="1"/>
</dbReference>
<dbReference type="PRINTS" id="PR00237">
    <property type="entry name" value="GPCRRHODOPSN"/>
</dbReference>
<feature type="transmembrane region" description="Helical" evidence="11">
    <location>
        <begin position="320"/>
        <end position="345"/>
    </location>
</feature>
<dbReference type="PANTHER" id="PTHR22752:SF14">
    <property type="entry name" value="G-PROTEIN COUPLED RECEPTORS FAMILY 1 PROFILE DOMAIN-CONTAINING PROTEIN"/>
    <property type="match status" value="1"/>
</dbReference>
<dbReference type="AlphaFoldDB" id="A0A1W0WQK4"/>
<comment type="similarity">
    <text evidence="9">Belongs to the G-protein coupled receptor 1 family.</text>
</comment>